<dbReference type="Proteomes" id="UP000009011">
    <property type="component" value="Chromosome"/>
</dbReference>
<dbReference type="PANTHER" id="PTHR23521:SF2">
    <property type="entry name" value="TRANSPORTER MFS SUPERFAMILY"/>
    <property type="match status" value="1"/>
</dbReference>
<evidence type="ECO:0000256" key="2">
    <source>
        <dbReference type="ARBA" id="ARBA00022448"/>
    </source>
</evidence>
<name>I6YVA1_MELRP</name>
<organism evidence="9 10">
    <name type="scientific">Melioribacter roseus (strain DSM 23840 / JCM 17771 / VKM B-2668 / P3M-2)</name>
    <dbReference type="NCBI Taxonomy" id="1191523"/>
    <lineage>
        <taxon>Bacteria</taxon>
        <taxon>Pseudomonadati</taxon>
        <taxon>Ignavibacteriota</taxon>
        <taxon>Ignavibacteria</taxon>
        <taxon>Ignavibacteriales</taxon>
        <taxon>Melioribacteraceae</taxon>
        <taxon>Melioribacter</taxon>
    </lineage>
</organism>
<keyword evidence="2" id="KW-0813">Transport</keyword>
<dbReference type="PANTHER" id="PTHR23521">
    <property type="entry name" value="TRANSPORTER MFS SUPERFAMILY"/>
    <property type="match status" value="1"/>
</dbReference>
<dbReference type="STRING" id="1191523.MROS_1230"/>
<dbReference type="PROSITE" id="PS50850">
    <property type="entry name" value="MFS"/>
    <property type="match status" value="1"/>
</dbReference>
<sequence length="384" mass="42585">MDLFMHKNFYLSLIGIAIGGIGFGLINPVTVILLEKAETPALLTGIATTAGYVSIVLFSPLAGRLLKKYSIRKIGLIGFFIWTAGALAHIYWHNYPVLLSVKFLMGIGGTIIFVSTEFIINYYSDSSNRGKNTGIYVVLLSIGIALGTLLIWTLEISDWVPFVIGSAVMFIVWILYFLFFEDFQFAGGNSNNRKMRLRDMPLISLVSSAVYGIMESSLVVVIPIYGLRSSYDTTEVSSFLTSFVIGGIILLYLIGYMADKVNKTNLLSAVSLILALLFVFPLFHTNFVYLVVLFFLIGGIVPAYYTLGLNYTMEKVNRHYIAEANGYYVMFYGIGTIAGPVVGSLMIDIETKVAYWIFASFLCLFFWLILRSNKKEGGGNLTAS</sequence>
<evidence type="ECO:0000313" key="9">
    <source>
        <dbReference type="EMBL" id="AFN74467.1"/>
    </source>
</evidence>
<keyword evidence="10" id="KW-1185">Reference proteome</keyword>
<keyword evidence="4 7" id="KW-0812">Transmembrane</keyword>
<evidence type="ECO:0000259" key="8">
    <source>
        <dbReference type="PROSITE" id="PS50850"/>
    </source>
</evidence>
<accession>I6YVA1</accession>
<dbReference type="EMBL" id="CP003557">
    <property type="protein sequence ID" value="AFN74467.1"/>
    <property type="molecule type" value="Genomic_DNA"/>
</dbReference>
<keyword evidence="3" id="KW-1003">Cell membrane</keyword>
<feature type="transmembrane region" description="Helical" evidence="7">
    <location>
        <begin position="289"/>
        <end position="307"/>
    </location>
</feature>
<dbReference type="InterPro" id="IPR011701">
    <property type="entry name" value="MFS"/>
</dbReference>
<dbReference type="InterPro" id="IPR001958">
    <property type="entry name" value="Tet-R_TetA/multi-R_MdtG-like"/>
</dbReference>
<feature type="transmembrane region" description="Helical" evidence="7">
    <location>
        <begin position="159"/>
        <end position="179"/>
    </location>
</feature>
<keyword evidence="5 7" id="KW-1133">Transmembrane helix</keyword>
<proteinExistence type="predicted"/>
<dbReference type="InterPro" id="IPR047200">
    <property type="entry name" value="MFS_YcaD-like"/>
</dbReference>
<feature type="transmembrane region" description="Helical" evidence="7">
    <location>
        <begin position="266"/>
        <end position="283"/>
    </location>
</feature>
<evidence type="ECO:0000256" key="4">
    <source>
        <dbReference type="ARBA" id="ARBA00022692"/>
    </source>
</evidence>
<evidence type="ECO:0000313" key="10">
    <source>
        <dbReference type="Proteomes" id="UP000009011"/>
    </source>
</evidence>
<feature type="domain" description="Major facilitator superfamily (MFS) profile" evidence="8">
    <location>
        <begin position="8"/>
        <end position="377"/>
    </location>
</feature>
<feature type="transmembrane region" description="Helical" evidence="7">
    <location>
        <begin position="327"/>
        <end position="347"/>
    </location>
</feature>
<evidence type="ECO:0000256" key="3">
    <source>
        <dbReference type="ARBA" id="ARBA00022475"/>
    </source>
</evidence>
<feature type="transmembrane region" description="Helical" evidence="7">
    <location>
        <begin position="353"/>
        <end position="370"/>
    </location>
</feature>
<dbReference type="InterPro" id="IPR020846">
    <property type="entry name" value="MFS_dom"/>
</dbReference>
<feature type="transmembrane region" description="Helical" evidence="7">
    <location>
        <begin position="40"/>
        <end position="62"/>
    </location>
</feature>
<evidence type="ECO:0000256" key="7">
    <source>
        <dbReference type="SAM" id="Phobius"/>
    </source>
</evidence>
<dbReference type="PRINTS" id="PR01035">
    <property type="entry name" value="TCRTETA"/>
</dbReference>
<dbReference type="InterPro" id="IPR036259">
    <property type="entry name" value="MFS_trans_sf"/>
</dbReference>
<feature type="transmembrane region" description="Helical" evidence="7">
    <location>
        <begin position="236"/>
        <end position="254"/>
    </location>
</feature>
<dbReference type="eggNOG" id="COG2814">
    <property type="taxonomic scope" value="Bacteria"/>
</dbReference>
<keyword evidence="6 7" id="KW-0472">Membrane</keyword>
<feature type="transmembrane region" description="Helical" evidence="7">
    <location>
        <begin position="74"/>
        <end position="92"/>
    </location>
</feature>
<dbReference type="AlphaFoldDB" id="I6YVA1"/>
<dbReference type="HOGENOM" id="CLU_001265_10_11_10"/>
<dbReference type="SUPFAM" id="SSF103473">
    <property type="entry name" value="MFS general substrate transporter"/>
    <property type="match status" value="1"/>
</dbReference>
<dbReference type="Gene3D" id="1.20.1250.20">
    <property type="entry name" value="MFS general substrate transporter like domains"/>
    <property type="match status" value="2"/>
</dbReference>
<evidence type="ECO:0000256" key="1">
    <source>
        <dbReference type="ARBA" id="ARBA00004651"/>
    </source>
</evidence>
<gene>
    <name evidence="9" type="ordered locus">MROS_1230</name>
</gene>
<reference evidence="9 10" key="1">
    <citation type="journal article" date="2013" name="PLoS ONE">
        <title>Genomic analysis of Melioribacter roseus, facultatively anaerobic organotrophic bacterium representing a novel deep lineage within Bacteriodetes/Chlorobi group.</title>
        <authorList>
            <person name="Kadnikov V.V."/>
            <person name="Mardanov A.V."/>
            <person name="Podosokorskaya O.A."/>
            <person name="Gavrilov S.N."/>
            <person name="Kublanov I.V."/>
            <person name="Beletsky A.V."/>
            <person name="Bonch-Osmolovskaya E.A."/>
            <person name="Ravin N.V."/>
        </authorList>
    </citation>
    <scope>NUCLEOTIDE SEQUENCE [LARGE SCALE GENOMIC DNA]</scope>
    <source>
        <strain evidence="10">JCM 17771 / P3M-2</strain>
    </source>
</reference>
<evidence type="ECO:0000256" key="6">
    <source>
        <dbReference type="ARBA" id="ARBA00023136"/>
    </source>
</evidence>
<feature type="transmembrane region" description="Helical" evidence="7">
    <location>
        <begin position="9"/>
        <end position="34"/>
    </location>
</feature>
<dbReference type="CDD" id="cd17477">
    <property type="entry name" value="MFS_YcaD_like"/>
    <property type="match status" value="1"/>
</dbReference>
<dbReference type="Pfam" id="PF07690">
    <property type="entry name" value="MFS_1"/>
    <property type="match status" value="2"/>
</dbReference>
<feature type="transmembrane region" description="Helical" evidence="7">
    <location>
        <begin position="135"/>
        <end position="153"/>
    </location>
</feature>
<dbReference type="GO" id="GO:0005886">
    <property type="term" value="C:plasma membrane"/>
    <property type="evidence" value="ECO:0007669"/>
    <property type="project" value="UniProtKB-SubCell"/>
</dbReference>
<protein>
    <submittedName>
        <fullName evidence="9">YfkF</fullName>
    </submittedName>
</protein>
<feature type="transmembrane region" description="Helical" evidence="7">
    <location>
        <begin position="200"/>
        <end position="224"/>
    </location>
</feature>
<evidence type="ECO:0000256" key="5">
    <source>
        <dbReference type="ARBA" id="ARBA00022989"/>
    </source>
</evidence>
<dbReference type="KEGG" id="mro:MROS_1230"/>
<feature type="transmembrane region" description="Helical" evidence="7">
    <location>
        <begin position="104"/>
        <end position="123"/>
    </location>
</feature>
<dbReference type="GO" id="GO:0022857">
    <property type="term" value="F:transmembrane transporter activity"/>
    <property type="evidence" value="ECO:0007669"/>
    <property type="project" value="InterPro"/>
</dbReference>
<comment type="subcellular location">
    <subcellularLocation>
        <location evidence="1">Cell membrane</location>
        <topology evidence="1">Multi-pass membrane protein</topology>
    </subcellularLocation>
</comment>